<dbReference type="PROSITE" id="PS51294">
    <property type="entry name" value="HTH_MYB"/>
    <property type="match status" value="1"/>
</dbReference>
<feature type="compositionally biased region" description="Basic residues" evidence="4">
    <location>
        <begin position="201"/>
        <end position="212"/>
    </location>
</feature>
<dbReference type="CDD" id="cd00167">
    <property type="entry name" value="SANT"/>
    <property type="match status" value="1"/>
</dbReference>
<comment type="caution">
    <text evidence="6">The sequence shown here is derived from an EMBL/GenBank/DDBJ whole genome shotgun (WGS) entry which is preliminary data.</text>
</comment>
<keyword evidence="7" id="KW-1185">Reference proteome</keyword>
<feature type="compositionally biased region" description="Basic residues" evidence="4">
    <location>
        <begin position="70"/>
        <end position="84"/>
    </location>
</feature>
<evidence type="ECO:0000256" key="4">
    <source>
        <dbReference type="SAM" id="MobiDB-lite"/>
    </source>
</evidence>
<dbReference type="GO" id="GO:0005634">
    <property type="term" value="C:nucleus"/>
    <property type="evidence" value="ECO:0007669"/>
    <property type="project" value="UniProtKB-SubCell"/>
</dbReference>
<evidence type="ECO:0000259" key="5">
    <source>
        <dbReference type="PROSITE" id="PS51294"/>
    </source>
</evidence>
<dbReference type="InterPro" id="IPR001005">
    <property type="entry name" value="SANT/Myb"/>
</dbReference>
<dbReference type="GO" id="GO:0000981">
    <property type="term" value="F:DNA-binding transcription factor activity, RNA polymerase II-specific"/>
    <property type="evidence" value="ECO:0007669"/>
    <property type="project" value="TreeGrafter"/>
</dbReference>
<feature type="compositionally biased region" description="Basic and acidic residues" evidence="4">
    <location>
        <begin position="150"/>
        <end position="172"/>
    </location>
</feature>
<dbReference type="EMBL" id="JAEPRD010000213">
    <property type="protein sequence ID" value="KAG2193858.1"/>
    <property type="molecule type" value="Genomic_DNA"/>
</dbReference>
<dbReference type="Proteomes" id="UP000603453">
    <property type="component" value="Unassembled WGS sequence"/>
</dbReference>
<reference evidence="6" key="1">
    <citation type="submission" date="2020-12" db="EMBL/GenBank/DDBJ databases">
        <title>Metabolic potential, ecology and presence of endohyphal bacteria is reflected in genomic diversity of Mucoromycotina.</title>
        <authorList>
            <person name="Muszewska A."/>
            <person name="Okrasinska A."/>
            <person name="Steczkiewicz K."/>
            <person name="Drgas O."/>
            <person name="Orlowska M."/>
            <person name="Perlinska-Lenart U."/>
            <person name="Aleksandrzak-Piekarczyk T."/>
            <person name="Szatraj K."/>
            <person name="Zielenkiewicz U."/>
            <person name="Pilsyk S."/>
            <person name="Malc E."/>
            <person name="Mieczkowski P."/>
            <person name="Kruszewska J.S."/>
            <person name="Biernat P."/>
            <person name="Pawlowska J."/>
        </authorList>
    </citation>
    <scope>NUCLEOTIDE SEQUENCE</scope>
    <source>
        <strain evidence="6">WA0000017839</strain>
    </source>
</reference>
<dbReference type="PANTHER" id="PTHR46380:SF2">
    <property type="entry name" value="CYCLIN-D-BINDING MYB-LIKE TRANSCRIPTION FACTOR 1"/>
    <property type="match status" value="1"/>
</dbReference>
<dbReference type="GO" id="GO:0000978">
    <property type="term" value="F:RNA polymerase II cis-regulatory region sequence-specific DNA binding"/>
    <property type="evidence" value="ECO:0007669"/>
    <property type="project" value="TreeGrafter"/>
</dbReference>
<feature type="compositionally biased region" description="Basic and acidic residues" evidence="4">
    <location>
        <begin position="44"/>
        <end position="69"/>
    </location>
</feature>
<evidence type="ECO:0000256" key="1">
    <source>
        <dbReference type="ARBA" id="ARBA00004123"/>
    </source>
</evidence>
<dbReference type="PANTHER" id="PTHR46380">
    <property type="entry name" value="CYCLIN-D-BINDING MYB-LIKE TRANSCRIPTION FACTOR 1"/>
    <property type="match status" value="1"/>
</dbReference>
<sequence>MTDAATKRRKIRPNNVIALNKALNQIPTPTAPPPAAEKVTPIVEKVKDIESTSEADKAEKKAQRKADKKAAKKATRKAKKRKAKVLGSDNEQTEPVKQADETPKVVEPVVTTPSKPKLSTPVAKSYSSASDSDETDDERRTLYTQKIKQQKIEKQKTEQQRIEKQKAEKQKEAAAAAASEVGQLSQKKKATEKKVIAKTRVEKKKIEKKKSSKVVTPDSQSDSESEDETAPTKKKTVSKIDIKLDTPHRDASRLVSNRISFRKTREFDAKKTGAENVKERLSDLFVPEVNDNYFVSDSESDTDSGEDYEVKEYPTWQRNLSRNHDQATDPWPVQRKFGYSDTLKLEKRIKKICRREGITFQGVQEIFTKDCRTEYIKFFQKIAKPFPNVSLNALARQCKNMYHQKKKNVPWTPEDVKQLEELLKVYGQSPIVISQHMDRSPKNISDYLYTHGATERKSLQRWSNEEDILLAKEASKLDMTEKRLDYSPIVKAFDGTRTMKQIHARFYRLRHLIQPDGTLAEKRNATPYEELKYLKKLLAQVKEHKLVEESQLDYTKDRGFVDKSFYLSNRALIKGFETMKIKGKEIKHQ</sequence>
<evidence type="ECO:0000313" key="6">
    <source>
        <dbReference type="EMBL" id="KAG2193858.1"/>
    </source>
</evidence>
<accession>A0A8H7QLP3</accession>
<evidence type="ECO:0000256" key="3">
    <source>
        <dbReference type="ARBA" id="ARBA00023242"/>
    </source>
</evidence>
<evidence type="ECO:0000313" key="7">
    <source>
        <dbReference type="Proteomes" id="UP000603453"/>
    </source>
</evidence>
<keyword evidence="3" id="KW-0539">Nucleus</keyword>
<protein>
    <recommendedName>
        <fullName evidence="5">HTH myb-type domain-containing protein</fullName>
    </recommendedName>
</protein>
<dbReference type="InterPro" id="IPR009057">
    <property type="entry name" value="Homeodomain-like_sf"/>
</dbReference>
<name>A0A8H7QLP3_9FUNG</name>
<evidence type="ECO:0000256" key="2">
    <source>
        <dbReference type="ARBA" id="ARBA00023125"/>
    </source>
</evidence>
<dbReference type="OrthoDB" id="39591at2759"/>
<dbReference type="Pfam" id="PF00249">
    <property type="entry name" value="Myb_DNA-binding"/>
    <property type="match status" value="1"/>
</dbReference>
<proteinExistence type="predicted"/>
<dbReference type="SMART" id="SM00717">
    <property type="entry name" value="SANT"/>
    <property type="match status" value="2"/>
</dbReference>
<gene>
    <name evidence="6" type="ORF">INT47_010003</name>
</gene>
<organism evidence="6 7">
    <name type="scientific">Mucor saturninus</name>
    <dbReference type="NCBI Taxonomy" id="64648"/>
    <lineage>
        <taxon>Eukaryota</taxon>
        <taxon>Fungi</taxon>
        <taxon>Fungi incertae sedis</taxon>
        <taxon>Mucoromycota</taxon>
        <taxon>Mucoromycotina</taxon>
        <taxon>Mucoromycetes</taxon>
        <taxon>Mucorales</taxon>
        <taxon>Mucorineae</taxon>
        <taxon>Mucoraceae</taxon>
        <taxon>Mucor</taxon>
    </lineage>
</organism>
<dbReference type="AlphaFoldDB" id="A0A8H7QLP3"/>
<feature type="domain" description="HTH myb-type" evidence="5">
    <location>
        <begin position="403"/>
        <end position="456"/>
    </location>
</feature>
<dbReference type="SUPFAM" id="SSF46689">
    <property type="entry name" value="Homeodomain-like"/>
    <property type="match status" value="1"/>
</dbReference>
<feature type="region of interest" description="Disordered" evidence="4">
    <location>
        <begin position="23"/>
        <end position="244"/>
    </location>
</feature>
<dbReference type="InterPro" id="IPR017930">
    <property type="entry name" value="Myb_dom"/>
</dbReference>
<feature type="compositionally biased region" description="Low complexity" evidence="4">
    <location>
        <begin position="105"/>
        <end position="117"/>
    </location>
</feature>
<dbReference type="InterPro" id="IPR051651">
    <property type="entry name" value="DMTF1_DNA-bind_reg"/>
</dbReference>
<comment type="subcellular location">
    <subcellularLocation>
        <location evidence="1">Nucleus</location>
    </subcellularLocation>
</comment>
<keyword evidence="2" id="KW-0238">DNA-binding</keyword>